<feature type="compositionally biased region" description="Basic residues" evidence="1">
    <location>
        <begin position="69"/>
        <end position="78"/>
    </location>
</feature>
<dbReference type="GO" id="GO:0045144">
    <property type="term" value="P:meiotic sister chromatid segregation"/>
    <property type="evidence" value="ECO:0007669"/>
    <property type="project" value="TreeGrafter"/>
</dbReference>
<dbReference type="PANTHER" id="PTHR28006:SF1">
    <property type="entry name" value="MONOPOLIN COMPLEX SUBUNIT CSM1"/>
    <property type="match status" value="1"/>
</dbReference>
<feature type="compositionally biased region" description="Polar residues" evidence="1">
    <location>
        <begin position="166"/>
        <end position="180"/>
    </location>
</feature>
<keyword evidence="4" id="KW-1185">Reference proteome</keyword>
<dbReference type="InterPro" id="IPR020981">
    <property type="entry name" value="Csm1/Pcs1_C"/>
</dbReference>
<dbReference type="AlphaFoldDB" id="A0A3A3ADI0"/>
<dbReference type="InterPro" id="IPR040349">
    <property type="entry name" value="Csm1/Pcs1"/>
</dbReference>
<comment type="caution">
    <text evidence="3">The sequence shown here is derived from an EMBL/GenBank/DDBJ whole genome shotgun (WGS) entry which is preliminary data.</text>
</comment>
<evidence type="ECO:0000256" key="1">
    <source>
        <dbReference type="SAM" id="MobiDB-lite"/>
    </source>
</evidence>
<dbReference type="Gene3D" id="3.90.1150.80">
    <property type="match status" value="1"/>
</dbReference>
<protein>
    <submittedName>
        <fullName evidence="3">Chromosome segregation protein pcs1</fullName>
    </submittedName>
</protein>
<dbReference type="EMBL" id="MVGC01000004">
    <property type="protein sequence ID" value="RJE27361.1"/>
    <property type="molecule type" value="Genomic_DNA"/>
</dbReference>
<dbReference type="GO" id="GO:0033551">
    <property type="term" value="C:monopolin complex"/>
    <property type="evidence" value="ECO:0007669"/>
    <property type="project" value="InterPro"/>
</dbReference>
<dbReference type="Pfam" id="PF12539">
    <property type="entry name" value="Csm1"/>
    <property type="match status" value="1"/>
</dbReference>
<feature type="compositionally biased region" description="Polar residues" evidence="1">
    <location>
        <begin position="108"/>
        <end position="122"/>
    </location>
</feature>
<dbReference type="GO" id="GO:1990644">
    <property type="term" value="F:microtubule site clamp"/>
    <property type="evidence" value="ECO:0007669"/>
    <property type="project" value="TreeGrafter"/>
</dbReference>
<dbReference type="GO" id="GO:0051315">
    <property type="term" value="P:attachment of mitotic spindle microtubules to kinetochore"/>
    <property type="evidence" value="ECO:0007669"/>
    <property type="project" value="TreeGrafter"/>
</dbReference>
<feature type="region of interest" description="Disordered" evidence="1">
    <location>
        <begin position="1"/>
        <end position="256"/>
    </location>
</feature>
<gene>
    <name evidence="3" type="ORF">PHISCL_00237</name>
</gene>
<dbReference type="PANTHER" id="PTHR28006">
    <property type="entry name" value="MONOPOLIN COMPLEX SUBUNIT CSM1"/>
    <property type="match status" value="1"/>
</dbReference>
<dbReference type="OrthoDB" id="2431049at2759"/>
<dbReference type="FunFam" id="3.90.1150.80:FF:000001">
    <property type="entry name" value="Chromosome segregation protein (Pcs1)"/>
    <property type="match status" value="1"/>
</dbReference>
<proteinExistence type="predicted"/>
<dbReference type="CDD" id="cd23787">
    <property type="entry name" value="RWD_CSM1"/>
    <property type="match status" value="1"/>
</dbReference>
<sequence length="523" mass="58218">MPKRKATTKESESIGPDSEDVMQLNGSPPAKRTRGRPKSSPRNPPESNATKPKCRQVSVPTVGETATKKPGKRGRPKGTRTSVESRTQETEGENETTKDVDARKDESAVNSNDELNALQNDNRPARSAKPATTTTRGRKKAVDRIDTDGEFEYAPTNSRRYKSLGSKDQTQSPAKNQGKAQDTVPETERSEFEVDETILPDEPAPRRSVSASPSKAGYNRLAQLVTNSPSKRKPGSSSEVEKASEPELRRRIGDLTRKNDTLESRYNRLREVGIVQANANMEKLRKHCETITEDSNNLINALQEELESQRTLGKQTRTLQKQLQERDEEIAKLKTEAEEANTQLSSAQTEVKALQTKLAAARNTATTLENAAAKGPSAAKNTLANRAQSAEVVQATQLAQLKEEFYTDLTGLIIRDVKQRDSDHLYDCIQTGVNGSEFFSLYPQHTLTATALHFKLVVPQVTSSNYDSAEFSYIPLLDENRDRDLLDLLPDYLTVDINFSRQQASKFYTRVIDTLNKRRTSHG</sequence>
<dbReference type="Proteomes" id="UP000266188">
    <property type="component" value="Unassembled WGS sequence"/>
</dbReference>
<dbReference type="Gene3D" id="1.10.287.1490">
    <property type="match status" value="1"/>
</dbReference>
<evidence type="ECO:0000259" key="2">
    <source>
        <dbReference type="Pfam" id="PF12539"/>
    </source>
</evidence>
<name>A0A3A3ADI0_9EURO</name>
<dbReference type="InterPro" id="IPR038608">
    <property type="entry name" value="Csm1/Pcs1_C_sf"/>
</dbReference>
<feature type="compositionally biased region" description="Basic and acidic residues" evidence="1">
    <location>
        <begin position="239"/>
        <end position="256"/>
    </location>
</feature>
<evidence type="ECO:0000313" key="3">
    <source>
        <dbReference type="EMBL" id="RJE27361.1"/>
    </source>
</evidence>
<dbReference type="GO" id="GO:0034506">
    <property type="term" value="C:chromosome, centromeric core domain"/>
    <property type="evidence" value="ECO:0007669"/>
    <property type="project" value="TreeGrafter"/>
</dbReference>
<feature type="compositionally biased region" description="Basic and acidic residues" evidence="1">
    <location>
        <begin position="95"/>
        <end position="107"/>
    </location>
</feature>
<dbReference type="STRING" id="2070753.A0A3A3ADI0"/>
<evidence type="ECO:0000313" key="4">
    <source>
        <dbReference type="Proteomes" id="UP000266188"/>
    </source>
</evidence>
<organism evidence="3 4">
    <name type="scientific">Aspergillus sclerotialis</name>
    <dbReference type="NCBI Taxonomy" id="2070753"/>
    <lineage>
        <taxon>Eukaryota</taxon>
        <taxon>Fungi</taxon>
        <taxon>Dikarya</taxon>
        <taxon>Ascomycota</taxon>
        <taxon>Pezizomycotina</taxon>
        <taxon>Eurotiomycetes</taxon>
        <taxon>Eurotiomycetidae</taxon>
        <taxon>Eurotiales</taxon>
        <taxon>Aspergillaceae</taxon>
        <taxon>Aspergillus</taxon>
        <taxon>Aspergillus subgen. Polypaecilum</taxon>
    </lineage>
</organism>
<reference evidence="4" key="1">
    <citation type="submission" date="2017-02" db="EMBL/GenBank/DDBJ databases">
        <authorList>
            <person name="Tafer H."/>
            <person name="Lopandic K."/>
        </authorList>
    </citation>
    <scope>NUCLEOTIDE SEQUENCE [LARGE SCALE GENOMIC DNA]</scope>
    <source>
        <strain evidence="4">CBS 366.77</strain>
    </source>
</reference>
<dbReference type="GO" id="GO:0005730">
    <property type="term" value="C:nucleolus"/>
    <property type="evidence" value="ECO:0007669"/>
    <property type="project" value="TreeGrafter"/>
</dbReference>
<dbReference type="GO" id="GO:0072686">
    <property type="term" value="C:mitotic spindle"/>
    <property type="evidence" value="ECO:0007669"/>
    <property type="project" value="TreeGrafter"/>
</dbReference>
<accession>A0A3A3ADI0</accession>
<feature type="domain" description="Monopolin complex subunit Csm1/Pcs1 C-terminal" evidence="2">
    <location>
        <begin position="400"/>
        <end position="502"/>
    </location>
</feature>